<accession>A0ABD0P287</accession>
<evidence type="ECO:0000256" key="1">
    <source>
        <dbReference type="SAM" id="MobiDB-lite"/>
    </source>
</evidence>
<dbReference type="EMBL" id="JAMKFB020000018">
    <property type="protein sequence ID" value="KAL0168212.1"/>
    <property type="molecule type" value="Genomic_DNA"/>
</dbReference>
<dbReference type="Proteomes" id="UP001529510">
    <property type="component" value="Unassembled WGS sequence"/>
</dbReference>
<reference evidence="2 3" key="1">
    <citation type="submission" date="2024-05" db="EMBL/GenBank/DDBJ databases">
        <title>Genome sequencing and assembly of Indian major carp, Cirrhinus mrigala (Hamilton, 1822).</title>
        <authorList>
            <person name="Mohindra V."/>
            <person name="Chowdhury L.M."/>
            <person name="Lal K."/>
            <person name="Jena J.K."/>
        </authorList>
    </citation>
    <scope>NUCLEOTIDE SEQUENCE [LARGE SCALE GENOMIC DNA]</scope>
    <source>
        <strain evidence="2">CM1030</strain>
        <tissue evidence="2">Blood</tissue>
    </source>
</reference>
<feature type="non-terminal residue" evidence="2">
    <location>
        <position position="1"/>
    </location>
</feature>
<evidence type="ECO:0000313" key="2">
    <source>
        <dbReference type="EMBL" id="KAL0168212.1"/>
    </source>
</evidence>
<protein>
    <submittedName>
        <fullName evidence="2">Uncharacterized protein</fullName>
    </submittedName>
</protein>
<feature type="non-terminal residue" evidence="2">
    <location>
        <position position="53"/>
    </location>
</feature>
<gene>
    <name evidence="2" type="ORF">M9458_036434</name>
</gene>
<feature type="region of interest" description="Disordered" evidence="1">
    <location>
        <begin position="1"/>
        <end position="21"/>
    </location>
</feature>
<proteinExistence type="predicted"/>
<evidence type="ECO:0000313" key="3">
    <source>
        <dbReference type="Proteomes" id="UP001529510"/>
    </source>
</evidence>
<comment type="caution">
    <text evidence="2">The sequence shown here is derived from an EMBL/GenBank/DDBJ whole genome shotgun (WGS) entry which is preliminary data.</text>
</comment>
<organism evidence="2 3">
    <name type="scientific">Cirrhinus mrigala</name>
    <name type="common">Mrigala</name>
    <dbReference type="NCBI Taxonomy" id="683832"/>
    <lineage>
        <taxon>Eukaryota</taxon>
        <taxon>Metazoa</taxon>
        <taxon>Chordata</taxon>
        <taxon>Craniata</taxon>
        <taxon>Vertebrata</taxon>
        <taxon>Euteleostomi</taxon>
        <taxon>Actinopterygii</taxon>
        <taxon>Neopterygii</taxon>
        <taxon>Teleostei</taxon>
        <taxon>Ostariophysi</taxon>
        <taxon>Cypriniformes</taxon>
        <taxon>Cyprinidae</taxon>
        <taxon>Labeoninae</taxon>
        <taxon>Labeonini</taxon>
        <taxon>Cirrhinus</taxon>
    </lineage>
</organism>
<sequence>LAMLEDLRSGSILRSNPLMVPPTPELPKRLPMCVCPMFPPGLGIPRKSDTPLA</sequence>
<keyword evidence="3" id="KW-1185">Reference proteome</keyword>
<name>A0ABD0P287_CIRMR</name>
<dbReference type="AlphaFoldDB" id="A0ABD0P287"/>